<keyword evidence="1 2" id="KW-0732">Signal</keyword>
<organism evidence="3 4">
    <name type="scientific">Parasphaerochaeta coccoides (strain ATCC BAA-1237 / DSM 17374 / SPN1)</name>
    <name type="common">Sphaerochaeta coccoides</name>
    <dbReference type="NCBI Taxonomy" id="760011"/>
    <lineage>
        <taxon>Bacteria</taxon>
        <taxon>Pseudomonadati</taxon>
        <taxon>Spirochaetota</taxon>
        <taxon>Spirochaetia</taxon>
        <taxon>Spirochaetales</taxon>
        <taxon>Sphaerochaetaceae</taxon>
        <taxon>Parasphaerochaeta</taxon>
    </lineage>
</organism>
<dbReference type="SUPFAM" id="SSF53850">
    <property type="entry name" value="Periplasmic binding protein-like II"/>
    <property type="match status" value="1"/>
</dbReference>
<keyword evidence="4" id="KW-1185">Reference proteome</keyword>
<dbReference type="Proteomes" id="UP000007939">
    <property type="component" value="Chromosome"/>
</dbReference>
<evidence type="ECO:0000256" key="2">
    <source>
        <dbReference type="SAM" id="SignalP"/>
    </source>
</evidence>
<dbReference type="OrthoDB" id="2513152at2"/>
<dbReference type="InterPro" id="IPR050490">
    <property type="entry name" value="Bact_solute-bd_prot1"/>
</dbReference>
<dbReference type="eggNOG" id="COG1653">
    <property type="taxonomic scope" value="Bacteria"/>
</dbReference>
<sequence length="517" mass="57469">MEKKQRTCMLLAMLLLVPALVFAQGGKDQAKGSAVTGGDGKPTITFMVTAFYGTELKNEYSDEVIRRYEEHTGIHVDWRWENNDVYKEKLGLVLMDRNNMPMIITGSGEMSANVVDAAKKGAFWDLTPYLADAARFPNLSQYSRDVIKSFTVDGKIIAVYRGRQIGRLGFSYRTDWAEKVGITKAPETIEDVYDMMYKFTYNDPDGNGKNDTYGLELVKYVGPLDIIQTWFGVGNEWVEKDGKLIPVHQTPEFMTALRWMRKMYADGLVRPDWPSVDSGTFGDALRKGQAGIFIDVMDSGKRIWNYYKQNDIRSVVNPDQVATMTLLGPIEGVTLATSGHNGYYLITKDGAKTEQDVINCLTYLDRINDPEMLVLADYGLEGVTYELNADGDIVMYNKLTVAQTPQVGLNQSITYFPYLESPKPHLVKTDSDLAADAAFARNKAVAVFNPALGYLANSSVNAEVGTDIEQIIDDARTQYVCGLIDDAGFAAAAKAWADRGGTRLIAEINQLHQAAKK</sequence>
<feature type="signal peptide" evidence="2">
    <location>
        <begin position="1"/>
        <end position="23"/>
    </location>
</feature>
<gene>
    <name evidence="3" type="ordered locus">Spico_1532</name>
</gene>
<evidence type="ECO:0000313" key="4">
    <source>
        <dbReference type="Proteomes" id="UP000007939"/>
    </source>
</evidence>
<feature type="chain" id="PRO_5003314818" evidence="2">
    <location>
        <begin position="24"/>
        <end position="517"/>
    </location>
</feature>
<proteinExistence type="predicted"/>
<dbReference type="STRING" id="760011.Spico_1532"/>
<dbReference type="EMBL" id="CP002659">
    <property type="protein sequence ID" value="AEC02735.1"/>
    <property type="molecule type" value="Genomic_DNA"/>
</dbReference>
<protein>
    <submittedName>
        <fullName evidence="3">Extracellular solute-binding protein family 1</fullName>
    </submittedName>
</protein>
<name>F4GIW7_PARC1</name>
<dbReference type="HOGENOM" id="CLU_021021_3_2_12"/>
<evidence type="ECO:0000256" key="1">
    <source>
        <dbReference type="ARBA" id="ARBA00022729"/>
    </source>
</evidence>
<dbReference type="RefSeq" id="WP_013740129.1">
    <property type="nucleotide sequence ID" value="NC_015436.1"/>
</dbReference>
<dbReference type="AlphaFoldDB" id="F4GIW7"/>
<dbReference type="PANTHER" id="PTHR43649:SF33">
    <property type="entry name" value="POLYGALACTURONAN_RHAMNOGALACTURONAN-BINDING PROTEIN YTCQ"/>
    <property type="match status" value="1"/>
</dbReference>
<accession>F4GIW7</accession>
<dbReference type="PANTHER" id="PTHR43649">
    <property type="entry name" value="ARABINOSE-BINDING PROTEIN-RELATED"/>
    <property type="match status" value="1"/>
</dbReference>
<dbReference type="Gene3D" id="3.40.190.10">
    <property type="entry name" value="Periplasmic binding protein-like II"/>
    <property type="match status" value="2"/>
</dbReference>
<evidence type="ECO:0000313" key="3">
    <source>
        <dbReference type="EMBL" id="AEC02735.1"/>
    </source>
</evidence>
<reference evidence="4" key="1">
    <citation type="submission" date="2011-04" db="EMBL/GenBank/DDBJ databases">
        <title>The complete genome of Spirochaeta coccoides DSM 17374.</title>
        <authorList>
            <person name="Lucas S."/>
            <person name="Copeland A."/>
            <person name="Lapidus A."/>
            <person name="Bruce D."/>
            <person name="Goodwin L."/>
            <person name="Pitluck S."/>
            <person name="Peters L."/>
            <person name="Kyrpides N."/>
            <person name="Mavromatis K."/>
            <person name="Pagani I."/>
            <person name="Ivanova N."/>
            <person name="Ovchinnikova G."/>
            <person name="Lu M."/>
            <person name="Detter J.C."/>
            <person name="Tapia R."/>
            <person name="Han C."/>
            <person name="Land M."/>
            <person name="Hauser L."/>
            <person name="Markowitz V."/>
            <person name="Cheng J.-F."/>
            <person name="Hugenholtz P."/>
            <person name="Woyke T."/>
            <person name="Wu D."/>
            <person name="Spring S."/>
            <person name="Schroeder M."/>
            <person name="Brambilla E."/>
            <person name="Klenk H.-P."/>
            <person name="Eisen J.A."/>
        </authorList>
    </citation>
    <scope>NUCLEOTIDE SEQUENCE [LARGE SCALE GENOMIC DNA]</scope>
    <source>
        <strain evidence="4">ATCC BAA-1237 / DSM 17374 / SPN1</strain>
    </source>
</reference>
<reference evidence="3 4" key="2">
    <citation type="journal article" date="2012" name="Stand. Genomic Sci.">
        <title>Complete genome sequence of the termite hindgut bacterium Spirochaeta coccoides type strain (SPN1(T)), reclassification in the genus Sphaerochaeta as Sphaerochaeta coccoides comb. nov. and emendations of the family Spirochaetaceae and the genus Sphaerochaeta.</title>
        <authorList>
            <person name="Abt B."/>
            <person name="Han C."/>
            <person name="Scheuner C."/>
            <person name="Lu M."/>
            <person name="Lapidus A."/>
            <person name="Nolan M."/>
            <person name="Lucas S."/>
            <person name="Hammon N."/>
            <person name="Deshpande S."/>
            <person name="Cheng J.F."/>
            <person name="Tapia R."/>
            <person name="Goodwin L.A."/>
            <person name="Pitluck S."/>
            <person name="Liolios K."/>
            <person name="Pagani I."/>
            <person name="Ivanova N."/>
            <person name="Mavromatis K."/>
            <person name="Mikhailova N."/>
            <person name="Huntemann M."/>
            <person name="Pati A."/>
            <person name="Chen A."/>
            <person name="Palaniappan K."/>
            <person name="Land M."/>
            <person name="Hauser L."/>
            <person name="Brambilla E.M."/>
            <person name="Rohde M."/>
            <person name="Spring S."/>
            <person name="Gronow S."/>
            <person name="Goker M."/>
            <person name="Woyke T."/>
            <person name="Bristow J."/>
            <person name="Eisen J.A."/>
            <person name="Markowitz V."/>
            <person name="Hugenholtz P."/>
            <person name="Kyrpides N.C."/>
            <person name="Klenk H.P."/>
            <person name="Detter J.C."/>
        </authorList>
    </citation>
    <scope>NUCLEOTIDE SEQUENCE [LARGE SCALE GENOMIC DNA]</scope>
    <source>
        <strain evidence="4">ATCC BAA-1237 / DSM 17374 / SPN1</strain>
    </source>
</reference>
<dbReference type="KEGG" id="scc:Spico_1532"/>